<protein>
    <recommendedName>
        <fullName evidence="3">CCHC-type domain-containing protein</fullName>
    </recommendedName>
</protein>
<keyword evidence="1" id="KW-0862">Zinc</keyword>
<evidence type="ECO:0000256" key="2">
    <source>
        <dbReference type="SAM" id="MobiDB-lite"/>
    </source>
</evidence>
<evidence type="ECO:0000259" key="3">
    <source>
        <dbReference type="PROSITE" id="PS50158"/>
    </source>
</evidence>
<keyword evidence="1" id="KW-0479">Metal-binding</keyword>
<dbReference type="GO" id="GO:0003676">
    <property type="term" value="F:nucleic acid binding"/>
    <property type="evidence" value="ECO:0007669"/>
    <property type="project" value="InterPro"/>
</dbReference>
<dbReference type="SMART" id="SM00343">
    <property type="entry name" value="ZnF_C2HC"/>
    <property type="match status" value="1"/>
</dbReference>
<dbReference type="Pfam" id="PF00098">
    <property type="entry name" value="zf-CCHC"/>
    <property type="match status" value="1"/>
</dbReference>
<name>A0AAW0SNJ3_SCYPA</name>
<accession>A0AAW0SNJ3</accession>
<gene>
    <name evidence="4" type="ORF">O3P69_009774</name>
</gene>
<dbReference type="InterPro" id="IPR036875">
    <property type="entry name" value="Znf_CCHC_sf"/>
</dbReference>
<organism evidence="4 5">
    <name type="scientific">Scylla paramamosain</name>
    <name type="common">Mud crab</name>
    <dbReference type="NCBI Taxonomy" id="85552"/>
    <lineage>
        <taxon>Eukaryota</taxon>
        <taxon>Metazoa</taxon>
        <taxon>Ecdysozoa</taxon>
        <taxon>Arthropoda</taxon>
        <taxon>Crustacea</taxon>
        <taxon>Multicrustacea</taxon>
        <taxon>Malacostraca</taxon>
        <taxon>Eumalacostraca</taxon>
        <taxon>Eucarida</taxon>
        <taxon>Decapoda</taxon>
        <taxon>Pleocyemata</taxon>
        <taxon>Brachyura</taxon>
        <taxon>Eubrachyura</taxon>
        <taxon>Portunoidea</taxon>
        <taxon>Portunidae</taxon>
        <taxon>Portuninae</taxon>
        <taxon>Scylla</taxon>
    </lineage>
</organism>
<dbReference type="InterPro" id="IPR001878">
    <property type="entry name" value="Znf_CCHC"/>
</dbReference>
<keyword evidence="1" id="KW-0863">Zinc-finger</keyword>
<dbReference type="PROSITE" id="PS50158">
    <property type="entry name" value="ZF_CCHC"/>
    <property type="match status" value="1"/>
</dbReference>
<dbReference type="Proteomes" id="UP001487740">
    <property type="component" value="Unassembled WGS sequence"/>
</dbReference>
<feature type="domain" description="CCHC-type" evidence="3">
    <location>
        <begin position="174"/>
        <end position="190"/>
    </location>
</feature>
<dbReference type="Gene3D" id="4.10.60.10">
    <property type="entry name" value="Zinc finger, CCHC-type"/>
    <property type="match status" value="1"/>
</dbReference>
<evidence type="ECO:0000256" key="1">
    <source>
        <dbReference type="PROSITE-ProRule" id="PRU00047"/>
    </source>
</evidence>
<dbReference type="AlphaFoldDB" id="A0AAW0SNJ3"/>
<evidence type="ECO:0000313" key="5">
    <source>
        <dbReference type="Proteomes" id="UP001487740"/>
    </source>
</evidence>
<proteinExistence type="predicted"/>
<sequence>MSYSHFREQIQSAQPDNSLFSVRPADTRKQTALTTCHDYTSVQLFSSTIPEGFGEDCGLILPTLGTCDSPAVGPNSFLFQPLPAEHYQVRSGVFNALDCEFLSSLTPKIRLFLKERRDVKLEDVASLADCWASAHNAYPKDSTSLRPKKLPPRAMPPSKQIVSSPKKPAASTVKCHNCGEEGHIRPRCPKNPRALKDHLTTTTPQYTIGFYIIDGSVPFFTVTSTINGSRASTIIRDTGCFCVVVSEEVTVRASIKLAIPLVGNIPGINDPR</sequence>
<dbReference type="EMBL" id="JARAKH010000048">
    <property type="protein sequence ID" value="KAK8376350.1"/>
    <property type="molecule type" value="Genomic_DNA"/>
</dbReference>
<dbReference type="GO" id="GO:0008270">
    <property type="term" value="F:zinc ion binding"/>
    <property type="evidence" value="ECO:0007669"/>
    <property type="project" value="UniProtKB-KW"/>
</dbReference>
<keyword evidence="5" id="KW-1185">Reference proteome</keyword>
<evidence type="ECO:0000313" key="4">
    <source>
        <dbReference type="EMBL" id="KAK8376350.1"/>
    </source>
</evidence>
<dbReference type="SUPFAM" id="SSF57756">
    <property type="entry name" value="Retrovirus zinc finger-like domains"/>
    <property type="match status" value="1"/>
</dbReference>
<reference evidence="4 5" key="1">
    <citation type="submission" date="2023-03" db="EMBL/GenBank/DDBJ databases">
        <title>High-quality genome of Scylla paramamosain provides insights in environmental adaptation.</title>
        <authorList>
            <person name="Zhang L."/>
        </authorList>
    </citation>
    <scope>NUCLEOTIDE SEQUENCE [LARGE SCALE GENOMIC DNA]</scope>
    <source>
        <strain evidence="4">LZ_2023a</strain>
        <tissue evidence="4">Muscle</tissue>
    </source>
</reference>
<comment type="caution">
    <text evidence="4">The sequence shown here is derived from an EMBL/GenBank/DDBJ whole genome shotgun (WGS) entry which is preliminary data.</text>
</comment>
<feature type="region of interest" description="Disordered" evidence="2">
    <location>
        <begin position="140"/>
        <end position="166"/>
    </location>
</feature>